<feature type="domain" description="Myb/SANT-like DNA-binding" evidence="7">
    <location>
        <begin position="25"/>
        <end position="118"/>
    </location>
</feature>
<dbReference type="InParanoid" id="A0A200PZ40"/>
<evidence type="ECO:0000313" key="8">
    <source>
        <dbReference type="EMBL" id="OVA03484.1"/>
    </source>
</evidence>
<dbReference type="OrthoDB" id="2019351at2759"/>
<dbReference type="PANTHER" id="PTHR31307">
    <property type="entry name" value="TRIHELIX TRANSCRIPTION FACTOR ASIL2"/>
    <property type="match status" value="1"/>
</dbReference>
<keyword evidence="2" id="KW-0805">Transcription regulation</keyword>
<keyword evidence="4" id="KW-0238">DNA-binding</keyword>
<proteinExistence type="predicted"/>
<dbReference type="FunCoup" id="A0A200PZ40">
    <property type="interactions" value="126"/>
</dbReference>
<comment type="subcellular location">
    <subcellularLocation>
        <location evidence="1">Nucleus</location>
    </subcellularLocation>
</comment>
<comment type="caution">
    <text evidence="8">The sequence shown here is derived from an EMBL/GenBank/DDBJ whole genome shotgun (WGS) entry which is preliminary data.</text>
</comment>
<dbReference type="EMBL" id="MVGT01003681">
    <property type="protein sequence ID" value="OVA03484.1"/>
    <property type="molecule type" value="Genomic_DNA"/>
</dbReference>
<dbReference type="OMA" id="IYERVEM"/>
<sequence>MIIDGTAETVAISRPANHQFPGREDCWSEDASYTLIEAWGDRYLELNRGNLRHKHWQEVADAVNARHGAVEKSRRTDVQCKNRMDTLKKKYKLERARVLSSGGTLTSSWPFYSRLDSLIGISVPPKKVSSPVASLPLTYRKPLGAVPYAPEVKVGTQSATEKRPLPLVPRNYSAVAAAAAAAADSGLSRSSSESRHKDEEMDGVRELAQAIVRFGEIYERVEEARQRQLIELEKQRMDCMKSLEFERMQLFMDTQVELEKIKRAKRAVVNGERDSLIFLL</sequence>
<dbReference type="FunFam" id="1.10.10.60:FF:000104">
    <property type="entry name" value="trihelix transcription factor ASIL2"/>
    <property type="match status" value="1"/>
</dbReference>
<keyword evidence="6" id="KW-0539">Nucleus</keyword>
<dbReference type="GO" id="GO:0005634">
    <property type="term" value="C:nucleus"/>
    <property type="evidence" value="ECO:0007669"/>
    <property type="project" value="UniProtKB-SubCell"/>
</dbReference>
<evidence type="ECO:0000313" key="9">
    <source>
        <dbReference type="Proteomes" id="UP000195402"/>
    </source>
</evidence>
<evidence type="ECO:0000259" key="7">
    <source>
        <dbReference type="Pfam" id="PF13837"/>
    </source>
</evidence>
<dbReference type="STRING" id="56857.A0A200PZ40"/>
<dbReference type="Gene3D" id="1.10.10.60">
    <property type="entry name" value="Homeodomain-like"/>
    <property type="match status" value="1"/>
</dbReference>
<evidence type="ECO:0000256" key="6">
    <source>
        <dbReference type="ARBA" id="ARBA00023242"/>
    </source>
</evidence>
<keyword evidence="5" id="KW-0804">Transcription</keyword>
<evidence type="ECO:0000256" key="2">
    <source>
        <dbReference type="ARBA" id="ARBA00023015"/>
    </source>
</evidence>
<dbReference type="Proteomes" id="UP000195402">
    <property type="component" value="Unassembled WGS sequence"/>
</dbReference>
<keyword evidence="9" id="KW-1185">Reference proteome</keyword>
<evidence type="ECO:0000256" key="5">
    <source>
        <dbReference type="ARBA" id="ARBA00023163"/>
    </source>
</evidence>
<dbReference type="PANTHER" id="PTHR31307:SF16">
    <property type="entry name" value="OS05G0560600 PROTEIN"/>
    <property type="match status" value="1"/>
</dbReference>
<keyword evidence="3" id="KW-0175">Coiled coil</keyword>
<organism evidence="8 9">
    <name type="scientific">Macleaya cordata</name>
    <name type="common">Five-seeded plume-poppy</name>
    <name type="synonym">Bocconia cordata</name>
    <dbReference type="NCBI Taxonomy" id="56857"/>
    <lineage>
        <taxon>Eukaryota</taxon>
        <taxon>Viridiplantae</taxon>
        <taxon>Streptophyta</taxon>
        <taxon>Embryophyta</taxon>
        <taxon>Tracheophyta</taxon>
        <taxon>Spermatophyta</taxon>
        <taxon>Magnoliopsida</taxon>
        <taxon>Ranunculales</taxon>
        <taxon>Papaveraceae</taxon>
        <taxon>Papaveroideae</taxon>
        <taxon>Macleaya</taxon>
    </lineage>
</organism>
<protein>
    <recommendedName>
        <fullName evidence="7">Myb/SANT-like DNA-binding domain-containing protein</fullName>
    </recommendedName>
</protein>
<accession>A0A200PZ40</accession>
<dbReference type="AlphaFoldDB" id="A0A200PZ40"/>
<evidence type="ECO:0000256" key="1">
    <source>
        <dbReference type="ARBA" id="ARBA00004123"/>
    </source>
</evidence>
<name>A0A200PZ40_MACCD</name>
<evidence type="ECO:0000256" key="3">
    <source>
        <dbReference type="ARBA" id="ARBA00023054"/>
    </source>
</evidence>
<gene>
    <name evidence="8" type="ORF">BVC80_1473g3</name>
</gene>
<dbReference type="GO" id="GO:0000976">
    <property type="term" value="F:transcription cis-regulatory region binding"/>
    <property type="evidence" value="ECO:0007669"/>
    <property type="project" value="TreeGrafter"/>
</dbReference>
<dbReference type="InterPro" id="IPR044822">
    <property type="entry name" value="Myb_DNA-bind_4"/>
</dbReference>
<evidence type="ECO:0000256" key="4">
    <source>
        <dbReference type="ARBA" id="ARBA00023125"/>
    </source>
</evidence>
<dbReference type="InterPro" id="IPR044823">
    <property type="entry name" value="ASIL1/2-like"/>
</dbReference>
<reference evidence="8 9" key="1">
    <citation type="journal article" date="2017" name="Mol. Plant">
        <title>The Genome of Medicinal Plant Macleaya cordata Provides New Insights into Benzylisoquinoline Alkaloids Metabolism.</title>
        <authorList>
            <person name="Liu X."/>
            <person name="Liu Y."/>
            <person name="Huang P."/>
            <person name="Ma Y."/>
            <person name="Qing Z."/>
            <person name="Tang Q."/>
            <person name="Cao H."/>
            <person name="Cheng P."/>
            <person name="Zheng Y."/>
            <person name="Yuan Z."/>
            <person name="Zhou Y."/>
            <person name="Liu J."/>
            <person name="Tang Z."/>
            <person name="Zhuo Y."/>
            <person name="Zhang Y."/>
            <person name="Yu L."/>
            <person name="Huang J."/>
            <person name="Yang P."/>
            <person name="Peng Q."/>
            <person name="Zhang J."/>
            <person name="Jiang W."/>
            <person name="Zhang Z."/>
            <person name="Lin K."/>
            <person name="Ro D.K."/>
            <person name="Chen X."/>
            <person name="Xiong X."/>
            <person name="Shang Y."/>
            <person name="Huang S."/>
            <person name="Zeng J."/>
        </authorList>
    </citation>
    <scope>NUCLEOTIDE SEQUENCE [LARGE SCALE GENOMIC DNA]</scope>
    <source>
        <strain evidence="9">cv. BLH2017</strain>
        <tissue evidence="8">Root</tissue>
    </source>
</reference>
<dbReference type="Pfam" id="PF13837">
    <property type="entry name" value="Myb_DNA-bind_4"/>
    <property type="match status" value="1"/>
</dbReference>